<dbReference type="OMA" id="KFWGQGD"/>
<dbReference type="AlphaFoldDB" id="C1FJV7"/>
<feature type="domain" description="2Fe-2S ferredoxin-type" evidence="4">
    <location>
        <begin position="53"/>
        <end position="136"/>
    </location>
</feature>
<evidence type="ECO:0000313" key="5">
    <source>
        <dbReference type="EMBL" id="ACO70413.1"/>
    </source>
</evidence>
<dbReference type="eggNOG" id="ENOG502S475">
    <property type="taxonomic scope" value="Eukaryota"/>
</dbReference>
<dbReference type="GeneID" id="8248041"/>
<dbReference type="Gene3D" id="3.10.20.30">
    <property type="match status" value="1"/>
</dbReference>
<feature type="region of interest" description="Disordered" evidence="3">
    <location>
        <begin position="155"/>
        <end position="174"/>
    </location>
</feature>
<keyword evidence="2" id="KW-0411">Iron-sulfur</keyword>
<proteinExistence type="predicted"/>
<reference evidence="5 6" key="1">
    <citation type="journal article" date="2009" name="Science">
        <title>Green evolution and dynamic adaptations revealed by genomes of the marine picoeukaryotes Micromonas.</title>
        <authorList>
            <person name="Worden A.Z."/>
            <person name="Lee J.H."/>
            <person name="Mock T."/>
            <person name="Rouze P."/>
            <person name="Simmons M.P."/>
            <person name="Aerts A.L."/>
            <person name="Allen A.E."/>
            <person name="Cuvelier M.L."/>
            <person name="Derelle E."/>
            <person name="Everett M.V."/>
            <person name="Foulon E."/>
            <person name="Grimwood J."/>
            <person name="Gundlach H."/>
            <person name="Henrissat B."/>
            <person name="Napoli C."/>
            <person name="McDonald S.M."/>
            <person name="Parker M.S."/>
            <person name="Rombauts S."/>
            <person name="Salamov A."/>
            <person name="Von Dassow P."/>
            <person name="Badger J.H."/>
            <person name="Coutinho P.M."/>
            <person name="Demir E."/>
            <person name="Dubchak I."/>
            <person name="Gentemann C."/>
            <person name="Eikrem W."/>
            <person name="Gready J.E."/>
            <person name="John U."/>
            <person name="Lanier W."/>
            <person name="Lindquist E.A."/>
            <person name="Lucas S."/>
            <person name="Mayer K.F."/>
            <person name="Moreau H."/>
            <person name="Not F."/>
            <person name="Otillar R."/>
            <person name="Panaud O."/>
            <person name="Pangilinan J."/>
            <person name="Paulsen I."/>
            <person name="Piegu B."/>
            <person name="Poliakov A."/>
            <person name="Robbens S."/>
            <person name="Schmutz J."/>
            <person name="Toulza E."/>
            <person name="Wyss T."/>
            <person name="Zelensky A."/>
            <person name="Zhou K."/>
            <person name="Armbrust E.V."/>
            <person name="Bhattacharya D."/>
            <person name="Goodenough U.W."/>
            <person name="Van de Peer Y."/>
            <person name="Grigoriev I.V."/>
        </authorList>
    </citation>
    <scope>NUCLEOTIDE SEQUENCE [LARGE SCALE GENOMIC DNA]</scope>
    <source>
        <strain evidence="6">RCC299 / NOUM17</strain>
    </source>
</reference>
<gene>
    <name evidence="5" type="ORF">MICPUN_62848</name>
</gene>
<keyword evidence="1" id="KW-0479">Metal-binding</keyword>
<feature type="region of interest" description="Disordered" evidence="3">
    <location>
        <begin position="188"/>
        <end position="208"/>
    </location>
</feature>
<organism evidence="5 6">
    <name type="scientific">Micromonas commoda (strain RCC299 / NOUM17 / CCMP2709)</name>
    <name type="common">Picoplanktonic green alga</name>
    <dbReference type="NCBI Taxonomy" id="296587"/>
    <lineage>
        <taxon>Eukaryota</taxon>
        <taxon>Viridiplantae</taxon>
        <taxon>Chlorophyta</taxon>
        <taxon>Mamiellophyceae</taxon>
        <taxon>Mamiellales</taxon>
        <taxon>Mamiellaceae</taxon>
        <taxon>Micromonas</taxon>
    </lineage>
</organism>
<accession>C1FJV7</accession>
<dbReference type="RefSeq" id="XP_002509155.1">
    <property type="nucleotide sequence ID" value="XM_002509109.1"/>
</dbReference>
<keyword evidence="1" id="KW-0001">2Fe-2S</keyword>
<protein>
    <recommendedName>
        <fullName evidence="4">2Fe-2S ferredoxin-type domain-containing protein</fullName>
    </recommendedName>
</protein>
<evidence type="ECO:0000313" key="6">
    <source>
        <dbReference type="Proteomes" id="UP000002009"/>
    </source>
</evidence>
<evidence type="ECO:0000259" key="4">
    <source>
        <dbReference type="Pfam" id="PF00111"/>
    </source>
</evidence>
<keyword evidence="1" id="KW-0408">Iron</keyword>
<evidence type="ECO:0000256" key="1">
    <source>
        <dbReference type="ARBA" id="ARBA00022714"/>
    </source>
</evidence>
<dbReference type="InterPro" id="IPR036010">
    <property type="entry name" value="2Fe-2S_ferredoxin-like_sf"/>
</dbReference>
<dbReference type="InParanoid" id="C1FJV7"/>
<dbReference type="InterPro" id="IPR001041">
    <property type="entry name" value="2Fe-2S_ferredoxin-type"/>
</dbReference>
<dbReference type="KEGG" id="mis:MICPUN_62848"/>
<evidence type="ECO:0000256" key="2">
    <source>
        <dbReference type="ARBA" id="ARBA00023014"/>
    </source>
</evidence>
<evidence type="ECO:0000256" key="3">
    <source>
        <dbReference type="SAM" id="MobiDB-lite"/>
    </source>
</evidence>
<keyword evidence="6" id="KW-1185">Reference proteome</keyword>
<dbReference type="CDD" id="cd00207">
    <property type="entry name" value="fer2"/>
    <property type="match status" value="1"/>
</dbReference>
<dbReference type="STRING" id="296587.C1FJV7"/>
<dbReference type="Pfam" id="PF00111">
    <property type="entry name" value="Fer2"/>
    <property type="match status" value="1"/>
</dbReference>
<dbReference type="OrthoDB" id="5987010at2759"/>
<name>C1FJV7_MICCC</name>
<dbReference type="SUPFAM" id="SSF54292">
    <property type="entry name" value="2Fe-2S ferredoxin-like"/>
    <property type="match status" value="1"/>
</dbReference>
<sequence>MATVISSAARLRVPRPSRGARDLIARAASSSSNPGDGGESGDEGAYVVVFRGKEIRAKPGQRLRTALLLGGESPHNGGANAINCRGLGTCGTCAVEIVPSGAVTPRDWTDAERIRLNFPPHGPPGNSRLRLSCQVRLGGDCEVVKRDKFWGQGDDVLGPRRDDETEGMTTPPLGALEFLLDGDEWREGGALGTGLGLRRSGRSDDGER</sequence>
<dbReference type="Proteomes" id="UP000002009">
    <property type="component" value="Chromosome 12"/>
</dbReference>
<dbReference type="EMBL" id="CP001577">
    <property type="protein sequence ID" value="ACO70413.1"/>
    <property type="molecule type" value="Genomic_DNA"/>
</dbReference>
<dbReference type="InterPro" id="IPR012675">
    <property type="entry name" value="Beta-grasp_dom_sf"/>
</dbReference>
<dbReference type="GO" id="GO:0051537">
    <property type="term" value="F:2 iron, 2 sulfur cluster binding"/>
    <property type="evidence" value="ECO:0007669"/>
    <property type="project" value="UniProtKB-KW"/>
</dbReference>